<gene>
    <name evidence="3" type="ORF">PBRA_007340</name>
</gene>
<feature type="transmembrane region" description="Helical" evidence="1">
    <location>
        <begin position="343"/>
        <end position="369"/>
    </location>
</feature>
<proteinExistence type="predicted"/>
<accession>A0A0G4IWL4</accession>
<feature type="transmembrane region" description="Helical" evidence="1">
    <location>
        <begin position="297"/>
        <end position="322"/>
    </location>
</feature>
<keyword evidence="4" id="KW-1185">Reference proteome</keyword>
<evidence type="ECO:0000313" key="3">
    <source>
        <dbReference type="EMBL" id="CEO99607.1"/>
    </source>
</evidence>
<feature type="chain" id="PRO_5005193675" evidence="2">
    <location>
        <begin position="27"/>
        <end position="503"/>
    </location>
</feature>
<dbReference type="Proteomes" id="UP000039324">
    <property type="component" value="Unassembled WGS sequence"/>
</dbReference>
<feature type="transmembrane region" description="Helical" evidence="1">
    <location>
        <begin position="205"/>
        <end position="226"/>
    </location>
</feature>
<evidence type="ECO:0000313" key="4">
    <source>
        <dbReference type="Proteomes" id="UP000039324"/>
    </source>
</evidence>
<keyword evidence="1" id="KW-0472">Membrane</keyword>
<keyword evidence="2" id="KW-0732">Signal</keyword>
<feature type="signal peptide" evidence="2">
    <location>
        <begin position="1"/>
        <end position="26"/>
    </location>
</feature>
<protein>
    <submittedName>
        <fullName evidence="3">Uncharacterized protein</fullName>
    </submittedName>
</protein>
<feature type="transmembrane region" description="Helical" evidence="1">
    <location>
        <begin position="375"/>
        <end position="396"/>
    </location>
</feature>
<organism evidence="3 4">
    <name type="scientific">Plasmodiophora brassicae</name>
    <name type="common">Clubroot disease agent</name>
    <dbReference type="NCBI Taxonomy" id="37360"/>
    <lineage>
        <taxon>Eukaryota</taxon>
        <taxon>Sar</taxon>
        <taxon>Rhizaria</taxon>
        <taxon>Endomyxa</taxon>
        <taxon>Phytomyxea</taxon>
        <taxon>Plasmodiophorida</taxon>
        <taxon>Plasmodiophoridae</taxon>
        <taxon>Plasmodiophora</taxon>
    </lineage>
</organism>
<evidence type="ECO:0000256" key="2">
    <source>
        <dbReference type="SAM" id="SignalP"/>
    </source>
</evidence>
<reference evidence="3 4" key="1">
    <citation type="submission" date="2015-02" db="EMBL/GenBank/DDBJ databases">
        <authorList>
            <person name="Chooi Y.-H."/>
        </authorList>
    </citation>
    <scope>NUCLEOTIDE SEQUENCE [LARGE SCALE GENOMIC DNA]</scope>
    <source>
        <strain evidence="3">E3</strain>
    </source>
</reference>
<sequence>MCAPVRATWAAMTLILLARVWPEGHGYMVIVEPPDSPFAGIRMRSVPWNRYLGPQGTDPVLVNVTAEIIIVNGDHLCQTDRDIPDEVRGRVVVLTSFGDPSIFGCPKAKQFAAIQNKGAAAWIQIFRPGSHAMIPFDSFSLDRRYLPNSASNNMVFVAVEAPGSTSLSLQDYLLDSGRAATTVVSIQPDVNDWDEFYPRWYVQLLIRWIPATILGTATVFAAWFLYKHWKKINAKFDKLHPVPTMRTRRRRLKHVRTSVSTVHLILVIELVTTFVLFLFVAIGGWQSNDLLPLELTHFFVTGLAGWGFTCDVLSAVLWTNLLKATDGTIEDTWLGTYLERYPLLKLALCCLPVLLDTASSAGAALYIALPSWSTTTSTLILILQLAVGIQFLVQSLRFQSHAKKIMEDVSGARQSDPAMDSLLRRLNTWTFLLSLAMIAFVCFVPIGGTMFFYTLGGWVVFWSGAGSARGLTSLCRVMLAQPTAVKEGTQMLTVQTSPGYTPK</sequence>
<keyword evidence="1" id="KW-0812">Transmembrane</keyword>
<dbReference type="EMBL" id="CDSF01000092">
    <property type="protein sequence ID" value="CEO99607.1"/>
    <property type="molecule type" value="Genomic_DNA"/>
</dbReference>
<keyword evidence="1" id="KW-1133">Transmembrane helix</keyword>
<evidence type="ECO:0000256" key="1">
    <source>
        <dbReference type="SAM" id="Phobius"/>
    </source>
</evidence>
<name>A0A0G4IWL4_PLABS</name>
<feature type="transmembrane region" description="Helical" evidence="1">
    <location>
        <begin position="258"/>
        <end position="285"/>
    </location>
</feature>
<feature type="transmembrane region" description="Helical" evidence="1">
    <location>
        <begin position="429"/>
        <end position="453"/>
    </location>
</feature>
<dbReference type="AlphaFoldDB" id="A0A0G4IWL4"/>